<organism evidence="1 2">
    <name type="scientific">Naganishia adeliensis</name>
    <dbReference type="NCBI Taxonomy" id="92952"/>
    <lineage>
        <taxon>Eukaryota</taxon>
        <taxon>Fungi</taxon>
        <taxon>Dikarya</taxon>
        <taxon>Basidiomycota</taxon>
        <taxon>Agaricomycotina</taxon>
        <taxon>Tremellomycetes</taxon>
        <taxon>Filobasidiales</taxon>
        <taxon>Filobasidiaceae</taxon>
        <taxon>Naganishia</taxon>
    </lineage>
</organism>
<sequence>MASSVVPGSPSEHGSNTSDSDVCINPGTSESEDSDLPFQGHNSISNIADPSEKLLDAVDSLFIPLSHTNGTQNDGRLYQPSKGRKHVCDALAEAIRKSINGIGHRNPLDKLSPLEEDLSDHAFRHYNRTRYISTEKEDKSREGNVYRW</sequence>
<gene>
    <name evidence="1" type="ORF">QFC20_007426</name>
</gene>
<accession>A0ACC2V0V5</accession>
<evidence type="ECO:0000313" key="1">
    <source>
        <dbReference type="EMBL" id="KAJ9092252.1"/>
    </source>
</evidence>
<proteinExistence type="predicted"/>
<keyword evidence="2" id="KW-1185">Reference proteome</keyword>
<dbReference type="EMBL" id="JASBWS010000180">
    <property type="protein sequence ID" value="KAJ9092252.1"/>
    <property type="molecule type" value="Genomic_DNA"/>
</dbReference>
<dbReference type="Proteomes" id="UP001230649">
    <property type="component" value="Unassembled WGS sequence"/>
</dbReference>
<reference evidence="1" key="1">
    <citation type="submission" date="2023-04" db="EMBL/GenBank/DDBJ databases">
        <title>Draft Genome sequencing of Naganishia species isolated from polar environments using Oxford Nanopore Technology.</title>
        <authorList>
            <person name="Leo P."/>
            <person name="Venkateswaran K."/>
        </authorList>
    </citation>
    <scope>NUCLEOTIDE SEQUENCE</scope>
    <source>
        <strain evidence="1">MNA-CCFEE 5262</strain>
    </source>
</reference>
<evidence type="ECO:0000313" key="2">
    <source>
        <dbReference type="Proteomes" id="UP001230649"/>
    </source>
</evidence>
<comment type="caution">
    <text evidence="1">The sequence shown here is derived from an EMBL/GenBank/DDBJ whole genome shotgun (WGS) entry which is preliminary data.</text>
</comment>
<protein>
    <submittedName>
        <fullName evidence="1">Uncharacterized protein</fullName>
    </submittedName>
</protein>
<name>A0ACC2V0V5_9TREE</name>